<comment type="caution">
    <text evidence="1">The sequence shown here is derived from an EMBL/GenBank/DDBJ whole genome shotgun (WGS) entry which is preliminary data.</text>
</comment>
<dbReference type="Proteomes" id="UP001190002">
    <property type="component" value="Unassembled WGS sequence"/>
</dbReference>
<dbReference type="EMBL" id="CATVXE010000018">
    <property type="protein sequence ID" value="CAJ0691832.1"/>
    <property type="molecule type" value="Genomic_DNA"/>
</dbReference>
<protein>
    <submittedName>
        <fullName evidence="1">Uncharacterized protein</fullName>
    </submittedName>
</protein>
<name>A0AAD2AUX3_9RALS</name>
<evidence type="ECO:0000313" key="3">
    <source>
        <dbReference type="Proteomes" id="UP001190002"/>
    </source>
</evidence>
<dbReference type="Proteomes" id="UP001190452">
    <property type="component" value="Unassembled WGS sequence"/>
</dbReference>
<accession>A0AAD2AUX3</accession>
<organism evidence="1 3">
    <name type="scientific">Ralstonia mannitolilytica</name>
    <dbReference type="NCBI Taxonomy" id="105219"/>
    <lineage>
        <taxon>Bacteria</taxon>
        <taxon>Pseudomonadati</taxon>
        <taxon>Pseudomonadota</taxon>
        <taxon>Betaproteobacteria</taxon>
        <taxon>Burkholderiales</taxon>
        <taxon>Burkholderiaceae</taxon>
        <taxon>Ralstonia</taxon>
    </lineage>
</organism>
<evidence type="ECO:0000313" key="1">
    <source>
        <dbReference type="EMBL" id="CAJ0691832.1"/>
    </source>
</evidence>
<evidence type="ECO:0000313" key="4">
    <source>
        <dbReference type="Proteomes" id="UP001190452"/>
    </source>
</evidence>
<sequence length="596" mass="66191">MVCRRKGLVQRVVALVLRNRVVVVLLVLAQRERLRRAGLARRHILRADERLGRRARLVHAHHGALDHVDVGLLERNAVALGRHRQRARLGQRIFDRLHQVGLHHHAVVGQRRHRVRQLQDREAVVALADAQRDRFTVVPLLLLGALVRFALPFGGRQDAGALAFDVDPGDLPEAQRLHEIVDRVDAHVVGELVVVRIARHHDGAEHVDPAVAARRVVAERVVAERERARVGHAPLWRALAELQRGQCHEGLVGGAWRIGAAQRAVQQRLVGRVVELVPGCRVDALDEEVRVERRLRDEGQDVARLRLDRHQRAAAVAEELLRQPLQVDVERQDQVVARRCLRGRQRADRPPARAHLHFFVAGQAVQLRLVALLDADLADVFGAAVVVRVLARVVRHAGLAVGIAHVVDALQVALGDPADVADHVRGGLAQRVLAEQPRVHVHARKAEALRRETRDLLVGELAADRQAFKAAGVFHQPLEAAAVARLDVDHLCELVDRVVQRVLQLGRRDLERVGGIVARQHHAVAVHDDAAVGLDGRDGDAVVFGLGRVLLVLDLLQPEEAREQQPEADQHEQRGRCQPQAEARQLLFDVADFGHA</sequence>
<keyword evidence="4" id="KW-1185">Reference proteome</keyword>
<dbReference type="AlphaFoldDB" id="A0AAD2AUX3"/>
<gene>
    <name evidence="2" type="ORF">R77569_03208</name>
    <name evidence="1" type="ORF">R77591_03819</name>
</gene>
<evidence type="ECO:0000313" key="2">
    <source>
        <dbReference type="EMBL" id="CAJ0880852.1"/>
    </source>
</evidence>
<proteinExistence type="predicted"/>
<reference evidence="1 4" key="1">
    <citation type="submission" date="2023-07" db="EMBL/GenBank/DDBJ databases">
        <authorList>
            <person name="Peeters C."/>
        </authorList>
    </citation>
    <scope>NUCLEOTIDE SEQUENCE</scope>
    <source>
        <strain evidence="2 4">R-77569</strain>
        <strain evidence="1">R-77591</strain>
    </source>
</reference>
<dbReference type="EMBL" id="CAUDKV010000013">
    <property type="protein sequence ID" value="CAJ0880852.1"/>
    <property type="molecule type" value="Genomic_DNA"/>
</dbReference>